<feature type="domain" description="Polysaccharide biosynthesis protein CapD-like" evidence="3">
    <location>
        <begin position="303"/>
        <end position="590"/>
    </location>
</feature>
<dbReference type="Gene3D" id="3.40.50.720">
    <property type="entry name" value="NAD(P)-binding Rossmann-like Domain"/>
    <property type="match status" value="2"/>
</dbReference>
<keyword evidence="2" id="KW-1133">Transmembrane helix</keyword>
<dbReference type="CDD" id="cd05237">
    <property type="entry name" value="UDP_invert_4-6DH_SDR_e"/>
    <property type="match status" value="1"/>
</dbReference>
<evidence type="ECO:0000313" key="4">
    <source>
        <dbReference type="EMBL" id="KXB78766.1"/>
    </source>
</evidence>
<dbReference type="SUPFAM" id="SSF51735">
    <property type="entry name" value="NAD(P)-binding Rossmann-fold domains"/>
    <property type="match status" value="1"/>
</dbReference>
<dbReference type="EMBL" id="LSDL01000038">
    <property type="protein sequence ID" value="KXB78766.1"/>
    <property type="molecule type" value="Genomic_DNA"/>
</dbReference>
<dbReference type="PATRIC" id="fig|419005.5.peg.895"/>
<dbReference type="Pfam" id="PF02719">
    <property type="entry name" value="Polysacc_synt_2"/>
    <property type="match status" value="1"/>
</dbReference>
<dbReference type="InterPro" id="IPR036291">
    <property type="entry name" value="NAD(P)-bd_dom_sf"/>
</dbReference>
<feature type="transmembrane region" description="Helical" evidence="2">
    <location>
        <begin position="91"/>
        <end position="108"/>
    </location>
</feature>
<feature type="transmembrane region" description="Helical" evidence="2">
    <location>
        <begin position="52"/>
        <end position="70"/>
    </location>
</feature>
<comment type="caution">
    <text evidence="4">The sequence shown here is derived from an EMBL/GenBank/DDBJ whole genome shotgun (WGS) entry which is preliminary data.</text>
</comment>
<feature type="transmembrane region" description="Helical" evidence="2">
    <location>
        <begin position="20"/>
        <end position="40"/>
    </location>
</feature>
<keyword evidence="2" id="KW-0472">Membrane</keyword>
<feature type="transmembrane region" description="Helical" evidence="2">
    <location>
        <begin position="128"/>
        <end position="145"/>
    </location>
</feature>
<dbReference type="PANTHER" id="PTHR43318:SF1">
    <property type="entry name" value="POLYSACCHARIDE BIOSYNTHESIS PROTEIN EPSC-RELATED"/>
    <property type="match status" value="1"/>
</dbReference>
<sequence length="649" mass="73577">MKALKKIFNWYFSANALPYWVILIIDGIICYLSGLIVFWLSCRGNFISLTNFKTISCSIIIYMIFVLIGIRTFKTYSGIVRYSSFVDIRRVFFAILLSLIIAEAMHYVIYNWRFAGIEFYPMNGKQIFVMYILAMIGMILFRVLVKSFYDTIYSNKNGIRTLIYGINSGGIGLAKNIRDERPRRFILKGFISHDDKMKGHVLMGEKVFIYNKNFSNIIKELNIQTVLVSPLQNDRFRNDVALQDILLNLGVKIYMSSDTRIWTPDDDYSNIDLKEINIEDLLPRTQIQVDMNAIGALLNGKNIIITGSAGSIGSEMIRQIAVYKPAKLILIDQAETPQHDIRLMMRNDYPDIAAETIVTSITNEERMDNIFAKYKPHYLFHAAAYKHVPMMEDNPSESILNNVRGTKIIADLSVKYGVKKFVMISTDKAVNPTNVMGCSKRICEIYCQSLNQYINKSKDKESATQFVTTRFGNVLGSNGSVIPLFEKQIKEGGPVTVTDPNIIRFFMLIPEACKLVLEAGVHGKGGEIFVFDMGKPVKISDLAKRMINLSGAKNIKIEYTGLRAGEKLYEEVLSSTENTLPSFHNKIRIAKVREYGFAEVEKDINDLISIAHTYDDMAIVAKMKAIVPEYISKNSVYSSLDIPSSDIKA</sequence>
<evidence type="ECO:0000259" key="3">
    <source>
        <dbReference type="Pfam" id="PF02719"/>
    </source>
</evidence>
<dbReference type="Proteomes" id="UP000070531">
    <property type="component" value="Unassembled WGS sequence"/>
</dbReference>
<proteinExistence type="inferred from homology"/>
<dbReference type="InterPro" id="IPR003869">
    <property type="entry name" value="Polysac_CapD-like"/>
</dbReference>
<accession>A0A134BFN2</accession>
<keyword evidence="2" id="KW-0812">Transmembrane</keyword>
<dbReference type="STRING" id="419005.HMPREF1860_00896"/>
<dbReference type="InterPro" id="IPR051203">
    <property type="entry name" value="Polysaccharide_Synthase-Rel"/>
</dbReference>
<evidence type="ECO:0000313" key="5">
    <source>
        <dbReference type="Proteomes" id="UP000070531"/>
    </source>
</evidence>
<dbReference type="AlphaFoldDB" id="A0A134BFN2"/>
<dbReference type="PANTHER" id="PTHR43318">
    <property type="entry name" value="UDP-N-ACETYLGLUCOSAMINE 4,6-DEHYDRATASE"/>
    <property type="match status" value="1"/>
</dbReference>
<reference evidence="4 5" key="1">
    <citation type="submission" date="2016-01" db="EMBL/GenBank/DDBJ databases">
        <authorList>
            <person name="Oliw E.H."/>
        </authorList>
    </citation>
    <scope>NUCLEOTIDE SEQUENCE [LARGE SCALE GENOMIC DNA]</scope>
    <source>
        <strain evidence="4 5">DNF00307</strain>
    </source>
</reference>
<evidence type="ECO:0000256" key="2">
    <source>
        <dbReference type="SAM" id="Phobius"/>
    </source>
</evidence>
<name>A0A134BFN2_9BACT</name>
<comment type="similarity">
    <text evidence="1">Belongs to the polysaccharide synthase family.</text>
</comment>
<dbReference type="RefSeq" id="WP_060932825.1">
    <property type="nucleotide sequence ID" value="NZ_KQ960502.1"/>
</dbReference>
<gene>
    <name evidence="4" type="ORF">HMPREF1860_00896</name>
</gene>
<organism evidence="4">
    <name type="scientific">Prevotella amnii</name>
    <dbReference type="NCBI Taxonomy" id="419005"/>
    <lineage>
        <taxon>Bacteria</taxon>
        <taxon>Pseudomonadati</taxon>
        <taxon>Bacteroidota</taxon>
        <taxon>Bacteroidia</taxon>
        <taxon>Bacteroidales</taxon>
        <taxon>Prevotellaceae</taxon>
        <taxon>Prevotella</taxon>
    </lineage>
</organism>
<protein>
    <submittedName>
        <fullName evidence="4">Putative epimerase/dehydratase WbiI</fullName>
    </submittedName>
</protein>
<evidence type="ECO:0000256" key="1">
    <source>
        <dbReference type="ARBA" id="ARBA00007430"/>
    </source>
</evidence>